<gene>
    <name evidence="1" type="ORF">CYJ57_03135</name>
</gene>
<reference evidence="1 2" key="1">
    <citation type="submission" date="2017-12" db="EMBL/GenBank/DDBJ databases">
        <title>Phylogenetic diversity of female urinary microbiome.</title>
        <authorList>
            <person name="Thomas-White K."/>
            <person name="Wolfe A.J."/>
        </authorList>
    </citation>
    <scope>NUCLEOTIDE SEQUENCE [LARGE SCALE GENOMIC DNA]</scope>
    <source>
        <strain evidence="1 2">UMB0898</strain>
    </source>
</reference>
<dbReference type="OrthoDB" id="2137112at2"/>
<dbReference type="EMBL" id="PKHE01000005">
    <property type="protein sequence ID" value="PKY89717.1"/>
    <property type="molecule type" value="Genomic_DNA"/>
</dbReference>
<accession>A0A2I1K284</accession>
<dbReference type="RefSeq" id="WP_101954037.1">
    <property type="nucleotide sequence ID" value="NZ_PKHE01000005.1"/>
</dbReference>
<organism evidence="1 2">
    <name type="scientific">Falseniella ignava</name>
    <dbReference type="NCBI Taxonomy" id="137730"/>
    <lineage>
        <taxon>Bacteria</taxon>
        <taxon>Bacillati</taxon>
        <taxon>Bacillota</taxon>
        <taxon>Bacilli</taxon>
        <taxon>Lactobacillales</taxon>
        <taxon>Aerococcaceae</taxon>
        <taxon>Falseniella</taxon>
    </lineage>
</organism>
<dbReference type="AlphaFoldDB" id="A0A2I1K284"/>
<sequence length="153" mass="18310">MNEEINKLIEEFEARLKEVKDKYEKIKPKLGYTETYWYIHNDGRVFSDFWGDTQPEHNIFAIGNVFKTKEEAEFEVERRKVLHELSMMGRPFKENAKNWVVSLDIDNNISATYSVFSRFVYGDYYFDTENEALEYVEKIGADRIKKYLFGIEE</sequence>
<evidence type="ECO:0000313" key="1">
    <source>
        <dbReference type="EMBL" id="PKY89717.1"/>
    </source>
</evidence>
<name>A0A2I1K284_9LACT</name>
<protein>
    <submittedName>
        <fullName evidence="1">Uncharacterized protein</fullName>
    </submittedName>
</protein>
<dbReference type="Proteomes" id="UP000234384">
    <property type="component" value="Unassembled WGS sequence"/>
</dbReference>
<evidence type="ECO:0000313" key="2">
    <source>
        <dbReference type="Proteomes" id="UP000234384"/>
    </source>
</evidence>
<comment type="caution">
    <text evidence="1">The sequence shown here is derived from an EMBL/GenBank/DDBJ whole genome shotgun (WGS) entry which is preliminary data.</text>
</comment>
<proteinExistence type="predicted"/>